<evidence type="ECO:0000313" key="3">
    <source>
        <dbReference type="EMBL" id="CAK9438715.1"/>
    </source>
</evidence>
<dbReference type="PANTHER" id="PTHR10374">
    <property type="entry name" value="LACTOYLGLUTATHIONE LYASE GLYOXALASE I"/>
    <property type="match status" value="1"/>
</dbReference>
<evidence type="ECO:0000256" key="1">
    <source>
        <dbReference type="ARBA" id="ARBA00022723"/>
    </source>
</evidence>
<dbReference type="PROSITE" id="PS51819">
    <property type="entry name" value="VOC"/>
    <property type="match status" value="2"/>
</dbReference>
<dbReference type="Proteomes" id="UP001497383">
    <property type="component" value="Chromosome 3"/>
</dbReference>
<dbReference type="PROSITE" id="PS00935">
    <property type="entry name" value="GLYOXALASE_I_2"/>
    <property type="match status" value="1"/>
</dbReference>
<protein>
    <recommendedName>
        <fullName evidence="2">VOC domain-containing protein</fullName>
    </recommendedName>
</protein>
<dbReference type="GeneID" id="92208135"/>
<dbReference type="InterPro" id="IPR037523">
    <property type="entry name" value="VOC_core"/>
</dbReference>
<feature type="domain" description="VOC" evidence="2">
    <location>
        <begin position="8"/>
        <end position="147"/>
    </location>
</feature>
<dbReference type="Pfam" id="PF00903">
    <property type="entry name" value="Glyoxalase"/>
    <property type="match status" value="2"/>
</dbReference>
<evidence type="ECO:0000313" key="4">
    <source>
        <dbReference type="Proteomes" id="UP001497383"/>
    </source>
</evidence>
<dbReference type="EMBL" id="OZ022407">
    <property type="protein sequence ID" value="CAK9438715.1"/>
    <property type="molecule type" value="Genomic_DNA"/>
</dbReference>
<dbReference type="InterPro" id="IPR004360">
    <property type="entry name" value="Glyas_Fos-R_dOase_dom"/>
</dbReference>
<name>A0ABP0ZR86_9ASCO</name>
<dbReference type="RefSeq" id="XP_066829877.1">
    <property type="nucleotide sequence ID" value="XM_066972993.1"/>
</dbReference>
<proteinExistence type="predicted"/>
<dbReference type="PROSITE" id="PS00934">
    <property type="entry name" value="GLYOXALASE_I_1"/>
    <property type="match status" value="1"/>
</dbReference>
<evidence type="ECO:0000259" key="2">
    <source>
        <dbReference type="PROSITE" id="PS51819"/>
    </source>
</evidence>
<sequence length="279" mass="31547">MVQVNSSFIVNHTCLRTKDPKSVEFWTGKLGMTLIDTKKSGDSTSFFLNYPQPQDKGKSVNEREGVLELVYSGGANGGREIEINNGNGESDRGFGHVCVSVDNIEVAEKQFLLAGVRFKKKLSEGRQHDIAFLLSDFDDYWIELIENEIDKREGETHVASYRFNHTMIRVVDVEKSLQFYRGLGLKLLNKLDFEGAKFSLYFLGYNNDPSFKEESMTYQEQKKLQSLIELTYNWESAPGFKGYNLGSQGFQNIAISGNTVGGLETLQDPDSYKVELRAI</sequence>
<keyword evidence="1" id="KW-0479">Metal-binding</keyword>
<reference evidence="3 4" key="1">
    <citation type="submission" date="2024-03" db="EMBL/GenBank/DDBJ databases">
        <authorList>
            <person name="Brejova B."/>
        </authorList>
    </citation>
    <scope>NUCLEOTIDE SEQUENCE [LARGE SCALE GENOMIC DNA]</scope>
    <source>
        <strain evidence="3 4">CBS 14171</strain>
    </source>
</reference>
<dbReference type="CDD" id="cd07233">
    <property type="entry name" value="GlxI_Zn"/>
    <property type="match status" value="1"/>
</dbReference>
<dbReference type="SUPFAM" id="SSF54593">
    <property type="entry name" value="Glyoxalase/Bleomycin resistance protein/Dihydroxybiphenyl dioxygenase"/>
    <property type="match status" value="2"/>
</dbReference>
<gene>
    <name evidence="3" type="ORF">LODBEIA_P29390</name>
</gene>
<dbReference type="InterPro" id="IPR018146">
    <property type="entry name" value="Glyoxalase_1_CS"/>
</dbReference>
<dbReference type="PANTHER" id="PTHR10374:SF30">
    <property type="entry name" value="LACTOYLGLUTATHIONE LYASE"/>
    <property type="match status" value="1"/>
</dbReference>
<organism evidence="3 4">
    <name type="scientific">Lodderomyces beijingensis</name>
    <dbReference type="NCBI Taxonomy" id="1775926"/>
    <lineage>
        <taxon>Eukaryota</taxon>
        <taxon>Fungi</taxon>
        <taxon>Dikarya</taxon>
        <taxon>Ascomycota</taxon>
        <taxon>Saccharomycotina</taxon>
        <taxon>Pichiomycetes</taxon>
        <taxon>Debaryomycetaceae</taxon>
        <taxon>Candida/Lodderomyces clade</taxon>
        <taxon>Lodderomyces</taxon>
    </lineage>
</organism>
<keyword evidence="4" id="KW-1185">Reference proteome</keyword>
<dbReference type="Gene3D" id="3.10.180.10">
    <property type="entry name" value="2,3-Dihydroxybiphenyl 1,2-Dioxygenase, domain 1"/>
    <property type="match status" value="2"/>
</dbReference>
<accession>A0ABP0ZR86</accession>
<dbReference type="InterPro" id="IPR029068">
    <property type="entry name" value="Glyas_Bleomycin-R_OHBP_Dase"/>
</dbReference>
<feature type="domain" description="VOC" evidence="2">
    <location>
        <begin position="162"/>
        <end position="279"/>
    </location>
</feature>